<evidence type="ECO:0000313" key="1">
    <source>
        <dbReference type="EMBL" id="EMC98807.1"/>
    </source>
</evidence>
<dbReference type="AlphaFoldDB" id="M2LVW0"/>
<protein>
    <submittedName>
        <fullName evidence="1">Uncharacterized protein</fullName>
    </submittedName>
</protein>
<gene>
    <name evidence="1" type="ORF">BAUCODRAFT_380777</name>
</gene>
<dbReference type="EMBL" id="KB445552">
    <property type="protein sequence ID" value="EMC98807.1"/>
    <property type="molecule type" value="Genomic_DNA"/>
</dbReference>
<accession>M2LVW0</accession>
<dbReference type="GeneID" id="19113428"/>
<proteinExistence type="predicted"/>
<evidence type="ECO:0000313" key="2">
    <source>
        <dbReference type="Proteomes" id="UP000011761"/>
    </source>
</evidence>
<dbReference type="KEGG" id="bcom:BAUCODRAFT_380777"/>
<keyword evidence="2" id="KW-1185">Reference proteome</keyword>
<name>M2LVW0_BAUPA</name>
<dbReference type="RefSeq" id="XP_007673949.1">
    <property type="nucleotide sequence ID" value="XM_007675759.1"/>
</dbReference>
<dbReference type="HOGENOM" id="CLU_2903846_0_0_1"/>
<sequence>MSVGCLYCLKERRQRNATADGHYDRASTAWNARHAKPTHRSWALRVPMSHVPRQPHTLFCVC</sequence>
<dbReference type="Proteomes" id="UP000011761">
    <property type="component" value="Unassembled WGS sequence"/>
</dbReference>
<reference evidence="1 2" key="1">
    <citation type="journal article" date="2012" name="PLoS Pathog.">
        <title>Diverse lifestyles and strategies of plant pathogenesis encoded in the genomes of eighteen Dothideomycetes fungi.</title>
        <authorList>
            <person name="Ohm R.A."/>
            <person name="Feau N."/>
            <person name="Henrissat B."/>
            <person name="Schoch C.L."/>
            <person name="Horwitz B.A."/>
            <person name="Barry K.W."/>
            <person name="Condon B.J."/>
            <person name="Copeland A.C."/>
            <person name="Dhillon B."/>
            <person name="Glaser F."/>
            <person name="Hesse C.N."/>
            <person name="Kosti I."/>
            <person name="LaButti K."/>
            <person name="Lindquist E.A."/>
            <person name="Lucas S."/>
            <person name="Salamov A.A."/>
            <person name="Bradshaw R.E."/>
            <person name="Ciuffetti L."/>
            <person name="Hamelin R.C."/>
            <person name="Kema G.H.J."/>
            <person name="Lawrence C."/>
            <person name="Scott J.A."/>
            <person name="Spatafora J.W."/>
            <person name="Turgeon B.G."/>
            <person name="de Wit P.J.G.M."/>
            <person name="Zhong S."/>
            <person name="Goodwin S.B."/>
            <person name="Grigoriev I.V."/>
        </authorList>
    </citation>
    <scope>NUCLEOTIDE SEQUENCE [LARGE SCALE GENOMIC DNA]</scope>
    <source>
        <strain evidence="1 2">UAMH 10762</strain>
    </source>
</reference>
<organism evidence="1 2">
    <name type="scientific">Baudoinia panamericana (strain UAMH 10762)</name>
    <name type="common">Angels' share fungus</name>
    <name type="synonym">Baudoinia compniacensis (strain UAMH 10762)</name>
    <dbReference type="NCBI Taxonomy" id="717646"/>
    <lineage>
        <taxon>Eukaryota</taxon>
        <taxon>Fungi</taxon>
        <taxon>Dikarya</taxon>
        <taxon>Ascomycota</taxon>
        <taxon>Pezizomycotina</taxon>
        <taxon>Dothideomycetes</taxon>
        <taxon>Dothideomycetidae</taxon>
        <taxon>Mycosphaerellales</taxon>
        <taxon>Teratosphaeriaceae</taxon>
        <taxon>Baudoinia</taxon>
    </lineage>
</organism>